<gene>
    <name evidence="6" type="ORF">CHO01_00210</name>
    <name evidence="7" type="ORF">HNR08_003615</name>
</gene>
<dbReference type="CDD" id="cd03257">
    <property type="entry name" value="ABC_NikE_OppD_transporters"/>
    <property type="match status" value="2"/>
</dbReference>
<proteinExistence type="inferred from homology"/>
<evidence type="ECO:0000256" key="4">
    <source>
        <dbReference type="ARBA" id="ARBA00022840"/>
    </source>
</evidence>
<dbReference type="InterPro" id="IPR017871">
    <property type="entry name" value="ABC_transporter-like_CS"/>
</dbReference>
<dbReference type="GO" id="GO:0005524">
    <property type="term" value="F:ATP binding"/>
    <property type="evidence" value="ECO:0007669"/>
    <property type="project" value="UniProtKB-KW"/>
</dbReference>
<dbReference type="AlphaFoldDB" id="A0A511F6L1"/>
<keyword evidence="3" id="KW-0547">Nucleotide-binding</keyword>
<dbReference type="SUPFAM" id="SSF52540">
    <property type="entry name" value="P-loop containing nucleoside triphosphate hydrolases"/>
    <property type="match status" value="2"/>
</dbReference>
<dbReference type="InterPro" id="IPR003439">
    <property type="entry name" value="ABC_transporter-like_ATP-bd"/>
</dbReference>
<dbReference type="Pfam" id="PF08352">
    <property type="entry name" value="oligo_HPY"/>
    <property type="match status" value="2"/>
</dbReference>
<dbReference type="EMBL" id="BJVQ01000001">
    <property type="protein sequence ID" value="GEL44905.1"/>
    <property type="molecule type" value="Genomic_DNA"/>
</dbReference>
<evidence type="ECO:0000256" key="1">
    <source>
        <dbReference type="ARBA" id="ARBA00005417"/>
    </source>
</evidence>
<dbReference type="Pfam" id="PF00005">
    <property type="entry name" value="ABC_tran"/>
    <property type="match status" value="2"/>
</dbReference>
<accession>A0A511F6L1</accession>
<dbReference type="PROSITE" id="PS50893">
    <property type="entry name" value="ABC_TRANSPORTER_2"/>
    <property type="match status" value="2"/>
</dbReference>
<dbReference type="GO" id="GO:0016887">
    <property type="term" value="F:ATP hydrolysis activity"/>
    <property type="evidence" value="ECO:0007669"/>
    <property type="project" value="InterPro"/>
</dbReference>
<sequence length="529" mass="55698">MTLEIRDLTVRYRGRRGGPVDAVRGVHLGVGAGEVVALVGESGSGKTSVGRAVLGLHRRGTQVGGSITLDGRELVGLPERRRAGVYGTGITAVPQDPQASLNPLHPVVKQVAEVLRVHGLARGAAARDLAVDALRLAGLDDAERLADRLPHELSGGQRQRVLIAMAIVAGPRLIVADEPTSALDVTVQRRILDHLEHLVRRSGTGLLLITHDLGVAGDRADRVVVMSEGRVVEDGPTARVLAAPERAYTRALVAAVPRPDSPPLVPPAAPDAAPLLVAAGLRKEFRGRGGRGTVAVDDVDLHLPVGGTLGLVGESGSGKTTTARLLLGLARPDAGTVALHGPGGDVAPDRAEFRRRVQPVFQDPYSSLDPAHPVGASVLEPLRAQRVGDRRSRRARLAEVLDAVALPRSVAQRRPHELSGGQLQRVAIARALAVRPDVLVCDEPVSSLDVTVQAQVLELLATLHRETGLAYLFVSHDLAVVRQVCAEVAVMHRGQVVERGRTTDVFDRPGHPYTASLVAAVPGGRVAAA</sequence>
<dbReference type="InterPro" id="IPR027417">
    <property type="entry name" value="P-loop_NTPase"/>
</dbReference>
<comment type="caution">
    <text evidence="6">The sequence shown here is derived from an EMBL/GenBank/DDBJ whole genome shotgun (WGS) entry which is preliminary data.</text>
</comment>
<dbReference type="SMART" id="SM00382">
    <property type="entry name" value="AAA"/>
    <property type="match status" value="2"/>
</dbReference>
<dbReference type="OrthoDB" id="3677453at2"/>
<comment type="similarity">
    <text evidence="1">Belongs to the ABC transporter superfamily.</text>
</comment>
<evidence type="ECO:0000313" key="8">
    <source>
        <dbReference type="Proteomes" id="UP000321723"/>
    </source>
</evidence>
<evidence type="ECO:0000313" key="7">
    <source>
        <dbReference type="EMBL" id="MBB5474879.1"/>
    </source>
</evidence>
<dbReference type="InterPro" id="IPR013563">
    <property type="entry name" value="Oligopep_ABC_C"/>
</dbReference>
<evidence type="ECO:0000256" key="3">
    <source>
        <dbReference type="ARBA" id="ARBA00022741"/>
    </source>
</evidence>
<evidence type="ECO:0000313" key="9">
    <source>
        <dbReference type="Proteomes" id="UP000564629"/>
    </source>
</evidence>
<dbReference type="InterPro" id="IPR003593">
    <property type="entry name" value="AAA+_ATPase"/>
</dbReference>
<dbReference type="EMBL" id="JACHDN010000001">
    <property type="protein sequence ID" value="MBB5474879.1"/>
    <property type="molecule type" value="Genomic_DNA"/>
</dbReference>
<evidence type="ECO:0000256" key="2">
    <source>
        <dbReference type="ARBA" id="ARBA00022448"/>
    </source>
</evidence>
<dbReference type="NCBIfam" id="NF007739">
    <property type="entry name" value="PRK10419.1"/>
    <property type="match status" value="2"/>
</dbReference>
<reference evidence="7 9" key="2">
    <citation type="submission" date="2020-08" db="EMBL/GenBank/DDBJ databases">
        <title>Sequencing the genomes of 1000 actinobacteria strains.</title>
        <authorList>
            <person name="Klenk H.-P."/>
        </authorList>
    </citation>
    <scope>NUCLEOTIDE SEQUENCE [LARGE SCALE GENOMIC DNA]</scope>
    <source>
        <strain evidence="7 9">DSM 9581</strain>
    </source>
</reference>
<dbReference type="PANTHER" id="PTHR43776">
    <property type="entry name" value="TRANSPORT ATP-BINDING PROTEIN"/>
    <property type="match status" value="1"/>
</dbReference>
<dbReference type="PROSITE" id="PS00211">
    <property type="entry name" value="ABC_TRANSPORTER_1"/>
    <property type="match status" value="2"/>
</dbReference>
<reference evidence="6 8" key="1">
    <citation type="submission" date="2019-07" db="EMBL/GenBank/DDBJ databases">
        <title>Whole genome shotgun sequence of Cellulomonas hominis NBRC 16055.</title>
        <authorList>
            <person name="Hosoyama A."/>
            <person name="Uohara A."/>
            <person name="Ohji S."/>
            <person name="Ichikawa N."/>
        </authorList>
    </citation>
    <scope>NUCLEOTIDE SEQUENCE [LARGE SCALE GENOMIC DNA]</scope>
    <source>
        <strain evidence="6 8">NBRC 16055</strain>
    </source>
</reference>
<dbReference type="RefSeq" id="WP_146831651.1">
    <property type="nucleotide sequence ID" value="NZ_BJVQ01000001.1"/>
</dbReference>
<dbReference type="Proteomes" id="UP000321723">
    <property type="component" value="Unassembled WGS sequence"/>
</dbReference>
<keyword evidence="4 6" id="KW-0067">ATP-binding</keyword>
<name>A0A511F6L1_9CELL</name>
<dbReference type="Gene3D" id="3.40.50.300">
    <property type="entry name" value="P-loop containing nucleotide triphosphate hydrolases"/>
    <property type="match status" value="2"/>
</dbReference>
<keyword evidence="2" id="KW-0813">Transport</keyword>
<dbReference type="InterPro" id="IPR050319">
    <property type="entry name" value="ABC_transp_ATP-bind"/>
</dbReference>
<organism evidence="6 8">
    <name type="scientific">Cellulomonas hominis</name>
    <dbReference type="NCBI Taxonomy" id="156981"/>
    <lineage>
        <taxon>Bacteria</taxon>
        <taxon>Bacillati</taxon>
        <taxon>Actinomycetota</taxon>
        <taxon>Actinomycetes</taxon>
        <taxon>Micrococcales</taxon>
        <taxon>Cellulomonadaceae</taxon>
        <taxon>Cellulomonas</taxon>
    </lineage>
</organism>
<dbReference type="Proteomes" id="UP000564629">
    <property type="component" value="Unassembled WGS sequence"/>
</dbReference>
<feature type="domain" description="ABC transporter" evidence="5">
    <location>
        <begin position="281"/>
        <end position="518"/>
    </location>
</feature>
<evidence type="ECO:0000259" key="5">
    <source>
        <dbReference type="PROSITE" id="PS50893"/>
    </source>
</evidence>
<evidence type="ECO:0000313" key="6">
    <source>
        <dbReference type="EMBL" id="GEL44905.1"/>
    </source>
</evidence>
<keyword evidence="8" id="KW-1185">Reference proteome</keyword>
<dbReference type="GO" id="GO:0055085">
    <property type="term" value="P:transmembrane transport"/>
    <property type="evidence" value="ECO:0007669"/>
    <property type="project" value="UniProtKB-ARBA"/>
</dbReference>
<dbReference type="GO" id="GO:0015833">
    <property type="term" value="P:peptide transport"/>
    <property type="evidence" value="ECO:0007669"/>
    <property type="project" value="InterPro"/>
</dbReference>
<dbReference type="PANTHER" id="PTHR43776:SF7">
    <property type="entry name" value="D,D-DIPEPTIDE TRANSPORT ATP-BINDING PROTEIN DDPF-RELATED"/>
    <property type="match status" value="1"/>
</dbReference>
<feature type="domain" description="ABC transporter" evidence="5">
    <location>
        <begin position="3"/>
        <end position="253"/>
    </location>
</feature>
<protein>
    <submittedName>
        <fullName evidence="6">ABC transporter ATP-binding protein</fullName>
    </submittedName>
    <submittedName>
        <fullName evidence="7">Peptide/nickel transport system ATP-binding protein</fullName>
    </submittedName>
</protein>